<dbReference type="InterPro" id="IPR027417">
    <property type="entry name" value="P-loop_NTPase"/>
</dbReference>
<feature type="domain" description="MCM C-terminal AAA(+) ATPase" evidence="13">
    <location>
        <begin position="384"/>
        <end position="590"/>
    </location>
</feature>
<evidence type="ECO:0000256" key="7">
    <source>
        <dbReference type="ARBA" id="ARBA00022840"/>
    </source>
</evidence>
<evidence type="ECO:0000256" key="11">
    <source>
        <dbReference type="RuleBase" id="RU368061"/>
    </source>
</evidence>
<keyword evidence="6 11" id="KW-0347">Helicase</keyword>
<name>A0A1N6LWK0_BABMR</name>
<evidence type="ECO:0000256" key="1">
    <source>
        <dbReference type="ARBA" id="ARBA00004123"/>
    </source>
</evidence>
<dbReference type="VEuPathDB" id="PiroplasmaDB:BMR1_01G01200"/>
<evidence type="ECO:0000256" key="9">
    <source>
        <dbReference type="ARBA" id="ARBA00023242"/>
    </source>
</evidence>
<dbReference type="PRINTS" id="PR01657">
    <property type="entry name" value="MCMFAMILY"/>
</dbReference>
<dbReference type="GO" id="GO:0000727">
    <property type="term" value="P:double-strand break repair via break-induced replication"/>
    <property type="evidence" value="ECO:0007669"/>
    <property type="project" value="TreeGrafter"/>
</dbReference>
<dbReference type="InterPro" id="IPR031327">
    <property type="entry name" value="MCM"/>
</dbReference>
<protein>
    <recommendedName>
        <fullName evidence="11">DNA replication licensing factor MCM3</fullName>
        <ecNumber evidence="11">3.6.4.12</ecNumber>
    </recommendedName>
</protein>
<accession>A0A1N6LWK0</accession>
<dbReference type="GO" id="GO:0017116">
    <property type="term" value="F:single-stranded DNA helicase activity"/>
    <property type="evidence" value="ECO:0007669"/>
    <property type="project" value="TreeGrafter"/>
</dbReference>
<dbReference type="SMART" id="SM00382">
    <property type="entry name" value="AAA"/>
    <property type="match status" value="1"/>
</dbReference>
<feature type="region of interest" description="Disordered" evidence="12">
    <location>
        <begin position="633"/>
        <end position="654"/>
    </location>
</feature>
<dbReference type="Proteomes" id="UP000002899">
    <property type="component" value="Chromosome I"/>
</dbReference>
<dbReference type="GO" id="GO:0006271">
    <property type="term" value="P:DNA strand elongation involved in DNA replication"/>
    <property type="evidence" value="ECO:0007669"/>
    <property type="project" value="TreeGrafter"/>
</dbReference>
<dbReference type="InterPro" id="IPR008046">
    <property type="entry name" value="Mcm3"/>
</dbReference>
<dbReference type="SUPFAM" id="SSF52540">
    <property type="entry name" value="P-loop containing nucleoside triphosphate hydrolases"/>
    <property type="match status" value="1"/>
</dbReference>
<feature type="compositionally biased region" description="Low complexity" evidence="12">
    <location>
        <begin position="11"/>
        <end position="27"/>
    </location>
</feature>
<dbReference type="PROSITE" id="PS50051">
    <property type="entry name" value="MCM_2"/>
    <property type="match status" value="1"/>
</dbReference>
<keyword evidence="4 10" id="KW-0547">Nucleotide-binding</keyword>
<dbReference type="OrthoDB" id="1882346at2759"/>
<keyword evidence="5 11" id="KW-0378">Hydrolase</keyword>
<dbReference type="EC" id="3.6.4.12" evidence="11"/>
<dbReference type="PANTHER" id="PTHR11630:SF46">
    <property type="entry name" value="DNA REPLICATION LICENSING FACTOR MCM3-RELATED"/>
    <property type="match status" value="1"/>
</dbReference>
<dbReference type="Gene3D" id="2.40.50.140">
    <property type="entry name" value="Nucleic acid-binding proteins"/>
    <property type="match status" value="1"/>
</dbReference>
<dbReference type="SMART" id="SM00350">
    <property type="entry name" value="MCM"/>
    <property type="match status" value="1"/>
</dbReference>
<dbReference type="GO" id="GO:1902975">
    <property type="term" value="P:mitotic DNA replication initiation"/>
    <property type="evidence" value="ECO:0007669"/>
    <property type="project" value="TreeGrafter"/>
</dbReference>
<dbReference type="InterPro" id="IPR003593">
    <property type="entry name" value="AAA+_ATPase"/>
</dbReference>
<dbReference type="GO" id="GO:0042555">
    <property type="term" value="C:MCM complex"/>
    <property type="evidence" value="ECO:0007669"/>
    <property type="project" value="UniProtKB-UniRule"/>
</dbReference>
<dbReference type="SUPFAM" id="SSF50249">
    <property type="entry name" value="Nucleic acid-binding proteins"/>
    <property type="match status" value="1"/>
</dbReference>
<dbReference type="InterPro" id="IPR001208">
    <property type="entry name" value="MCM_dom"/>
</dbReference>
<keyword evidence="7 10" id="KW-0067">ATP-binding</keyword>
<reference evidence="14 15" key="2">
    <citation type="journal article" date="2013" name="PLoS ONE">
        <title>Whole genome mapping and re-organization of the nuclear and mitochondrial genomes of Babesia microti isolates.</title>
        <authorList>
            <person name="Cornillot E."/>
            <person name="Dassouli A."/>
            <person name="Garg A."/>
            <person name="Pachikara N."/>
            <person name="Randazzo S."/>
            <person name="Depoix D."/>
            <person name="Carcy B."/>
            <person name="Delbecq S."/>
            <person name="Frutos R."/>
            <person name="Silva J.C."/>
            <person name="Sutton R."/>
            <person name="Krause P.J."/>
            <person name="Mamoun C.B."/>
        </authorList>
    </citation>
    <scope>NUCLEOTIDE SEQUENCE [LARGE SCALE GENOMIC DNA]</scope>
    <source>
        <strain evidence="14 15">RI</strain>
    </source>
</reference>
<dbReference type="PANTHER" id="PTHR11630">
    <property type="entry name" value="DNA REPLICATION LICENSING FACTOR MCM FAMILY MEMBER"/>
    <property type="match status" value="1"/>
</dbReference>
<dbReference type="InterPro" id="IPR033762">
    <property type="entry name" value="MCM_OB"/>
</dbReference>
<keyword evidence="9 11" id="KW-0539">Nucleus</keyword>
<dbReference type="InterPro" id="IPR041562">
    <property type="entry name" value="MCM_lid"/>
</dbReference>
<comment type="similarity">
    <text evidence="2 10">Belongs to the MCM family.</text>
</comment>
<dbReference type="GO" id="GO:0003697">
    <property type="term" value="F:single-stranded DNA binding"/>
    <property type="evidence" value="ECO:0007669"/>
    <property type="project" value="TreeGrafter"/>
</dbReference>
<dbReference type="RefSeq" id="XP_021337366.1">
    <property type="nucleotide sequence ID" value="XM_021482175.1"/>
</dbReference>
<keyword evidence="8 10" id="KW-0238">DNA-binding</keyword>
<dbReference type="Pfam" id="PF17207">
    <property type="entry name" value="MCM_OB"/>
    <property type="match status" value="1"/>
</dbReference>
<dbReference type="InterPro" id="IPR012340">
    <property type="entry name" value="NA-bd_OB-fold"/>
</dbReference>
<keyword evidence="3 11" id="KW-0235">DNA replication</keyword>
<feature type="region of interest" description="Disordered" evidence="12">
    <location>
        <begin position="1"/>
        <end position="27"/>
    </location>
</feature>
<evidence type="ECO:0000256" key="2">
    <source>
        <dbReference type="ARBA" id="ARBA00008010"/>
    </source>
</evidence>
<sequence>MDEGIESNEGTQQYTQTSTNDNTSQQNLSTFDRQFTIGQETTLDSPQRDDFLQIINHKVLKEYEQGHDEIASKQKDYHATVELFLNFAANNKNLYQRVLDMHRRAEKNAEQLKQSNYPKMAFHLRIVSNINSFYADSVNVGPLYDLLIRSPYVALPAFEEAIGEIWRSQQSKIQIEPPRLGICGWLGRHHVTPRGLNSSMLNTMVAVEGVVNKCSIIRPKLTKSVYVGEPADDFEQEKTVYVRPHYDITDFGRTLKDAGNPPPVDPHGKIVHRHEIGLCTYKSHQTFVIQETPEDSPAGQMPRWVNVIVENDLCNVVKCGDRVRVWGVYRIDCGRADSANSGVGRAYLVANYISIKNKDYLSHNTKITDQDRKNFQTFSSRRDALQVLIRSFAPSICGQEIAKRGILLQLVGGPQMPEKSEHHIRGDIHTLLVGDPSCGKSQLLRYVMNLIPTTISASGRGSSGVGLTAAIVTDPESGERRVEGGAMVMGDKRIVCIDEFDKMASADRVAIHEVMEQQTVTISKAGIHTTLNARCSVLAAANPLYGCWSDDMDVAQQLNFEHSLMSRFDLIFVIRDSTTEAEDDRIADAILRNVTQKARPVGITTGNSVCVIQPSEGDMSSTHHFSFYDGEELPTLTPQRDASGRRRRNNRQKNDYIVDEGTANVFANRNDMVYMDHHGREFEVLTVDFLKRYIYYAKDLYYKEKEATEGWKPYPEISDEARHSIVCLYNQLRQRASEYELKHKRLPQAVSPRTLEAIIRLSTAHARLKLNRWVTEEDVRYSKKLLNYTLFGEAWDISDDEGYSSDSDFIENLSDIDSAKRDRSGIRLTGREHEDEQLIEGVGHLTLTRVSDSAITGTVVGDMPRNDSTKFAGELSVSDTIIRTLSAMDNGDGVKLYSLWLETRNASKDTPGIGNISFDEFREIIITINSSECAPLLYAEGEDTVFSC</sequence>
<dbReference type="GO" id="GO:0005634">
    <property type="term" value="C:nucleus"/>
    <property type="evidence" value="ECO:0007669"/>
    <property type="project" value="UniProtKB-SubCell"/>
</dbReference>
<dbReference type="GO" id="GO:0005524">
    <property type="term" value="F:ATP binding"/>
    <property type="evidence" value="ECO:0007669"/>
    <property type="project" value="UniProtKB-UniRule"/>
</dbReference>
<comment type="subunit">
    <text evidence="11">Component of the MCM2-7 complex.</text>
</comment>
<dbReference type="AlphaFoldDB" id="A0A1N6LWK0"/>
<gene>
    <name evidence="14" type="ORF">BMR1_01G01200</name>
</gene>
<reference evidence="14 15" key="3">
    <citation type="journal article" date="2016" name="Sci. Rep.">
        <title>Genome-wide diversity and gene expression profiling of Babesia microti isolates identify polymorphic genes that mediate host-pathogen interactions.</title>
        <authorList>
            <person name="Silva J.C."/>
            <person name="Cornillot E."/>
            <person name="McCracken C."/>
            <person name="Usmani-Brown S."/>
            <person name="Dwivedi A."/>
            <person name="Ifeonu O.O."/>
            <person name="Crabtree J."/>
            <person name="Gotia H.T."/>
            <person name="Virji A.Z."/>
            <person name="Reynes C."/>
            <person name="Colinge J."/>
            <person name="Kumar V."/>
            <person name="Lawres L."/>
            <person name="Pazzi J.E."/>
            <person name="Pablo J.V."/>
            <person name="Hung C."/>
            <person name="Brancato J."/>
            <person name="Kumari P."/>
            <person name="Orvis J."/>
            <person name="Tretina K."/>
            <person name="Chibucos M."/>
            <person name="Ott S."/>
            <person name="Sadzewicz L."/>
            <person name="Sengamalay N."/>
            <person name="Shetty A.C."/>
            <person name="Su Q."/>
            <person name="Tallon L."/>
            <person name="Fraser C.M."/>
            <person name="Frutos R."/>
            <person name="Molina D.M."/>
            <person name="Krause P.J."/>
            <person name="Ben Mamoun C."/>
        </authorList>
    </citation>
    <scope>NUCLEOTIDE SEQUENCE [LARGE SCALE GENOMIC DNA]</scope>
    <source>
        <strain evidence="14 15">RI</strain>
    </source>
</reference>
<dbReference type="Pfam" id="PF17855">
    <property type="entry name" value="MCM_lid"/>
    <property type="match status" value="1"/>
</dbReference>
<reference evidence="14 15" key="1">
    <citation type="journal article" date="2012" name="Nucleic Acids Res.">
        <title>Sequencing of the smallest Apicomplexan genome from the human pathogen Babesia microti.</title>
        <authorList>
            <person name="Cornillot E."/>
            <person name="Hadj-Kaddour K."/>
            <person name="Dassouli A."/>
            <person name="Noel B."/>
            <person name="Ranwez V."/>
            <person name="Vacherie B."/>
            <person name="Augagneur Y."/>
            <person name="Bres V."/>
            <person name="Duclos A."/>
            <person name="Randazzo S."/>
            <person name="Carcy B."/>
            <person name="Debierre-Grockiego F."/>
            <person name="Delbecq S."/>
            <person name="Moubri-Menage K."/>
            <person name="Shams-Eldin H."/>
            <person name="Usmani-Brown S."/>
            <person name="Bringaud F."/>
            <person name="Wincker P."/>
            <person name="Vivares C.P."/>
            <person name="Schwarz R.T."/>
            <person name="Schetters T.P."/>
            <person name="Krause P.J."/>
            <person name="Gorenflot A."/>
            <person name="Berry V."/>
            <person name="Barbe V."/>
            <person name="Ben Mamoun C."/>
        </authorList>
    </citation>
    <scope>NUCLEOTIDE SEQUENCE [LARGE SCALE GENOMIC DNA]</scope>
    <source>
        <strain evidence="14 15">RI</strain>
    </source>
</reference>
<dbReference type="Gene3D" id="3.40.50.300">
    <property type="entry name" value="P-loop containing nucleotide triphosphate hydrolases"/>
    <property type="match status" value="1"/>
</dbReference>
<comment type="function">
    <text evidence="11">Acts as component of the MCM2-7 complex (MCM complex) which is the replicative helicase essential for 'once per cell cycle' DNA replication initiation and elongation in eukaryotic cells. The active ATPase sites in the MCM2-7 ring are formed through the interaction surfaces of two neighboring subunits such that a critical structure of a conserved arginine finger motif is provided in trans relative to the ATP-binding site of the Walker A box of the adjacent subunit. The six ATPase active sites, however, are likely to contribute differentially to the complex helicase activity.</text>
</comment>
<evidence type="ECO:0000256" key="12">
    <source>
        <dbReference type="SAM" id="MobiDB-lite"/>
    </source>
</evidence>
<dbReference type="GeneID" id="24423319"/>
<evidence type="ECO:0000256" key="6">
    <source>
        <dbReference type="ARBA" id="ARBA00022806"/>
    </source>
</evidence>
<dbReference type="GO" id="GO:0016887">
    <property type="term" value="F:ATP hydrolysis activity"/>
    <property type="evidence" value="ECO:0007669"/>
    <property type="project" value="RHEA"/>
</dbReference>
<evidence type="ECO:0000256" key="3">
    <source>
        <dbReference type="ARBA" id="ARBA00022705"/>
    </source>
</evidence>
<evidence type="ECO:0000256" key="10">
    <source>
        <dbReference type="RuleBase" id="RU004070"/>
    </source>
</evidence>
<dbReference type="Pfam" id="PF00493">
    <property type="entry name" value="MCM"/>
    <property type="match status" value="1"/>
</dbReference>
<dbReference type="KEGG" id="bmic:BMR1_01G01200"/>
<dbReference type="Gene3D" id="2.20.28.10">
    <property type="match status" value="1"/>
</dbReference>
<evidence type="ECO:0000259" key="13">
    <source>
        <dbReference type="PROSITE" id="PS50051"/>
    </source>
</evidence>
<comment type="subcellular location">
    <subcellularLocation>
        <location evidence="1 11">Nucleus</location>
    </subcellularLocation>
</comment>
<evidence type="ECO:0000313" key="15">
    <source>
        <dbReference type="Proteomes" id="UP000002899"/>
    </source>
</evidence>
<dbReference type="PRINTS" id="PR01659">
    <property type="entry name" value="MCMPROTEIN3"/>
</dbReference>
<evidence type="ECO:0000256" key="8">
    <source>
        <dbReference type="ARBA" id="ARBA00023125"/>
    </source>
</evidence>
<keyword evidence="15" id="KW-1185">Reference proteome</keyword>
<evidence type="ECO:0000256" key="4">
    <source>
        <dbReference type="ARBA" id="ARBA00022741"/>
    </source>
</evidence>
<organism evidence="14 15">
    <name type="scientific">Babesia microti (strain RI)</name>
    <dbReference type="NCBI Taxonomy" id="1133968"/>
    <lineage>
        <taxon>Eukaryota</taxon>
        <taxon>Sar</taxon>
        <taxon>Alveolata</taxon>
        <taxon>Apicomplexa</taxon>
        <taxon>Aconoidasida</taxon>
        <taxon>Piroplasmida</taxon>
        <taxon>Babesiidae</taxon>
        <taxon>Babesia</taxon>
    </lineage>
</organism>
<evidence type="ECO:0000256" key="5">
    <source>
        <dbReference type="ARBA" id="ARBA00022801"/>
    </source>
</evidence>
<evidence type="ECO:0000313" key="14">
    <source>
        <dbReference type="EMBL" id="SIO73261.1"/>
    </source>
</evidence>
<proteinExistence type="inferred from homology"/>
<comment type="catalytic activity">
    <reaction evidence="11">
        <text>ATP + H2O = ADP + phosphate + H(+)</text>
        <dbReference type="Rhea" id="RHEA:13065"/>
        <dbReference type="ChEBI" id="CHEBI:15377"/>
        <dbReference type="ChEBI" id="CHEBI:15378"/>
        <dbReference type="ChEBI" id="CHEBI:30616"/>
        <dbReference type="ChEBI" id="CHEBI:43474"/>
        <dbReference type="ChEBI" id="CHEBI:456216"/>
        <dbReference type="EC" id="3.6.4.12"/>
    </reaction>
</comment>
<dbReference type="EMBL" id="FO082871">
    <property type="protein sequence ID" value="SIO73261.1"/>
    <property type="molecule type" value="Genomic_DNA"/>
</dbReference>